<feature type="non-terminal residue" evidence="2">
    <location>
        <position position="262"/>
    </location>
</feature>
<feature type="non-terminal residue" evidence="2">
    <location>
        <position position="1"/>
    </location>
</feature>
<reference evidence="2" key="1">
    <citation type="submission" date="2020-02" db="EMBL/GenBank/DDBJ databases">
        <authorList>
            <person name="Meier V. D."/>
        </authorList>
    </citation>
    <scope>NUCLEOTIDE SEQUENCE</scope>
    <source>
        <strain evidence="2">AVDCRST_MAG13</strain>
    </source>
</reference>
<feature type="region of interest" description="Disordered" evidence="1">
    <location>
        <begin position="1"/>
        <end position="139"/>
    </location>
</feature>
<feature type="compositionally biased region" description="Basic residues" evidence="1">
    <location>
        <begin position="41"/>
        <end position="56"/>
    </location>
</feature>
<dbReference type="GO" id="GO:0004316">
    <property type="term" value="F:3-oxoacyl-[acyl-carrier-protein] reductase (NADPH) activity"/>
    <property type="evidence" value="ECO:0007669"/>
    <property type="project" value="UniProtKB-EC"/>
</dbReference>
<name>A0A6J4SM83_9ACTN</name>
<sequence length="262" mass="29367">DPGRPDHGRRLGHRRGRRPRARRARLRGVRDGPPARAAAGGRRRGRRARRGGRHGRSRPDRPRGGRGRRALRPPRRARLRGGDRGGGDRGRAVARVLERRPGHEPDRRLPGLPRRAAPPRGGPRRRRDRLVARRAAGRAGVGGLRRLEGRAHHAHAVHRRRLRAPGGARELRVPRLDPHADGRRGDAGPGAPRGRRRAGGWDGRRLRARHAGRPGPQAGYRRGGGGDRRVARVGRVLLRQRRGAHRRRRRVRGRRRHAGVPI</sequence>
<feature type="compositionally biased region" description="Basic and acidic residues" evidence="1">
    <location>
        <begin position="176"/>
        <end position="186"/>
    </location>
</feature>
<protein>
    <submittedName>
        <fullName evidence="2">3-oxoacyl-[acyl-carrier protein] reductase</fullName>
        <ecNumber evidence="2">1.1.1.100</ecNumber>
    </submittedName>
</protein>
<keyword evidence="2" id="KW-0560">Oxidoreductase</keyword>
<feature type="compositionally biased region" description="Basic residues" evidence="1">
    <location>
        <begin position="10"/>
        <end position="27"/>
    </location>
</feature>
<proteinExistence type="predicted"/>
<gene>
    <name evidence="2" type="ORF">AVDCRST_MAG13-2350</name>
</gene>
<organism evidence="2">
    <name type="scientific">uncultured Solirubrobacteraceae bacterium</name>
    <dbReference type="NCBI Taxonomy" id="1162706"/>
    <lineage>
        <taxon>Bacteria</taxon>
        <taxon>Bacillati</taxon>
        <taxon>Actinomycetota</taxon>
        <taxon>Thermoleophilia</taxon>
        <taxon>Solirubrobacterales</taxon>
        <taxon>Solirubrobacteraceae</taxon>
        <taxon>environmental samples</taxon>
    </lineage>
</organism>
<dbReference type="EC" id="1.1.1.100" evidence="2"/>
<feature type="compositionally biased region" description="Low complexity" evidence="1">
    <location>
        <begin position="110"/>
        <end position="119"/>
    </location>
</feature>
<feature type="region of interest" description="Disordered" evidence="1">
    <location>
        <begin position="176"/>
        <end position="262"/>
    </location>
</feature>
<dbReference type="AlphaFoldDB" id="A0A6J4SM83"/>
<evidence type="ECO:0000256" key="1">
    <source>
        <dbReference type="SAM" id="MobiDB-lite"/>
    </source>
</evidence>
<evidence type="ECO:0000313" key="2">
    <source>
        <dbReference type="EMBL" id="CAA9502550.1"/>
    </source>
</evidence>
<feature type="compositionally biased region" description="Basic residues" evidence="1">
    <location>
        <begin position="64"/>
        <end position="79"/>
    </location>
</feature>
<accession>A0A6J4SM83</accession>
<dbReference type="EMBL" id="CADCVO010000374">
    <property type="protein sequence ID" value="CAA9502550.1"/>
    <property type="molecule type" value="Genomic_DNA"/>
</dbReference>
<feature type="compositionally biased region" description="Basic and acidic residues" evidence="1">
    <location>
        <begin position="80"/>
        <end position="109"/>
    </location>
</feature>
<feature type="compositionally biased region" description="Basic residues" evidence="1">
    <location>
        <begin position="238"/>
        <end position="262"/>
    </location>
</feature>
<feature type="compositionally biased region" description="Low complexity" evidence="1">
    <location>
        <begin position="31"/>
        <end position="40"/>
    </location>
</feature>